<keyword evidence="1" id="KW-1133">Transmembrane helix</keyword>
<keyword evidence="3" id="KW-1185">Reference proteome</keyword>
<feature type="transmembrane region" description="Helical" evidence="1">
    <location>
        <begin position="12"/>
        <end position="30"/>
    </location>
</feature>
<dbReference type="Proteomes" id="UP000825679">
    <property type="component" value="Chromosome"/>
</dbReference>
<proteinExistence type="predicted"/>
<evidence type="ECO:0000256" key="1">
    <source>
        <dbReference type="SAM" id="Phobius"/>
    </source>
</evidence>
<evidence type="ECO:0008006" key="4">
    <source>
        <dbReference type="Google" id="ProtNLM"/>
    </source>
</evidence>
<accession>A0ABX8ZAB9</accession>
<name>A0ABX8ZAB9_9NEIS</name>
<gene>
    <name evidence="2" type="ORF">K4H28_07670</name>
</gene>
<evidence type="ECO:0000313" key="2">
    <source>
        <dbReference type="EMBL" id="QZA79262.1"/>
    </source>
</evidence>
<sequence>MIEAISIREKLTLSALLAVFYGYVLVAMVGEYQKHRAMQQEIEVLKKQLESK</sequence>
<protein>
    <recommendedName>
        <fullName evidence="4">CcmD family protein</fullName>
    </recommendedName>
</protein>
<dbReference type="RefSeq" id="WP_221007781.1">
    <property type="nucleotide sequence ID" value="NZ_CP081150.1"/>
</dbReference>
<keyword evidence="1" id="KW-0472">Membrane</keyword>
<reference evidence="2 3" key="1">
    <citation type="submission" date="2021-08" db="EMBL/GenBank/DDBJ databases">
        <title>complete genome sequencing of Deefgea sp. D25.</title>
        <authorList>
            <person name="Bae J.-W."/>
            <person name="Gim D.-H."/>
        </authorList>
    </citation>
    <scope>NUCLEOTIDE SEQUENCE [LARGE SCALE GENOMIC DNA]</scope>
    <source>
        <strain evidence="2 3">D25</strain>
    </source>
</reference>
<keyword evidence="1" id="KW-0812">Transmembrane</keyword>
<organism evidence="2 3">
    <name type="scientific">Deefgea tanakiae</name>
    <dbReference type="NCBI Taxonomy" id="2865840"/>
    <lineage>
        <taxon>Bacteria</taxon>
        <taxon>Pseudomonadati</taxon>
        <taxon>Pseudomonadota</taxon>
        <taxon>Betaproteobacteria</taxon>
        <taxon>Neisseriales</taxon>
        <taxon>Chitinibacteraceae</taxon>
        <taxon>Deefgea</taxon>
    </lineage>
</organism>
<dbReference type="EMBL" id="CP081150">
    <property type="protein sequence ID" value="QZA79262.1"/>
    <property type="molecule type" value="Genomic_DNA"/>
</dbReference>
<evidence type="ECO:0000313" key="3">
    <source>
        <dbReference type="Proteomes" id="UP000825679"/>
    </source>
</evidence>